<dbReference type="RefSeq" id="WP_138085671.1">
    <property type="nucleotide sequence ID" value="NZ_VAUV01000005.1"/>
</dbReference>
<name>A0A5R8KIL8_9BACT</name>
<dbReference type="OrthoDB" id="1550828at2"/>
<organism evidence="1 2">
    <name type="scientific">Phragmitibacter flavus</name>
    <dbReference type="NCBI Taxonomy" id="2576071"/>
    <lineage>
        <taxon>Bacteria</taxon>
        <taxon>Pseudomonadati</taxon>
        <taxon>Verrucomicrobiota</taxon>
        <taxon>Verrucomicrobiia</taxon>
        <taxon>Verrucomicrobiales</taxon>
        <taxon>Verrucomicrobiaceae</taxon>
        <taxon>Phragmitibacter</taxon>
    </lineage>
</organism>
<sequence length="404" mass="45459">MMRDSSLKEMLFKHYWKQRCFVQPEVEIYNINGSLGAKKLITDVDVFVLQPSATTLSFERLLGDCKTLKGQSAINRAFWLSGLRGYLKGKGGVVLLDIPNIESDHKLAANAIDVRVMNAKDFAVYDKSINYPEGSEGVNASIQDVFELRNYSKKHPKLTPLTNHLYRDVWKETSFGEIMRHSLAQTRKVSSEFDPNKREHSALICDAAAIFSVGLAECCGTIFHQYLHPTEKALLSDSLKVLIWGGREQYDLASQLRAKLLAVSGKAQPESEDSLELPQWNLLVQLVRHILDNPKAAFYIPWFLRQLSFDLMKGREFSVSLPTEDIVTAKYAMLTFEYFCKACKLPSEFKENVGGILLRLQTDLALTRDGKVSKPIAPTRVLRSEDVVSNPVGGEVRSQPELGV</sequence>
<proteinExistence type="predicted"/>
<keyword evidence="2" id="KW-1185">Reference proteome</keyword>
<dbReference type="Proteomes" id="UP000306196">
    <property type="component" value="Unassembled WGS sequence"/>
</dbReference>
<comment type="caution">
    <text evidence="1">The sequence shown here is derived from an EMBL/GenBank/DDBJ whole genome shotgun (WGS) entry which is preliminary data.</text>
</comment>
<evidence type="ECO:0000313" key="1">
    <source>
        <dbReference type="EMBL" id="TLD71459.1"/>
    </source>
</evidence>
<dbReference type="EMBL" id="VAUV01000005">
    <property type="protein sequence ID" value="TLD71459.1"/>
    <property type="molecule type" value="Genomic_DNA"/>
</dbReference>
<dbReference type="AlphaFoldDB" id="A0A5R8KIL8"/>
<evidence type="ECO:0000313" key="2">
    <source>
        <dbReference type="Proteomes" id="UP000306196"/>
    </source>
</evidence>
<gene>
    <name evidence="1" type="ORF">FEM03_08005</name>
</gene>
<protein>
    <submittedName>
        <fullName evidence="1">Uncharacterized protein</fullName>
    </submittedName>
</protein>
<reference evidence="1 2" key="1">
    <citation type="submission" date="2019-05" db="EMBL/GenBank/DDBJ databases">
        <title>Verrucobacter flavum gen. nov., sp. nov. a new member of the family Verrucomicrobiaceae.</title>
        <authorList>
            <person name="Szuroczki S."/>
            <person name="Abbaszade G."/>
            <person name="Szabo A."/>
            <person name="Felfoldi T."/>
            <person name="Schumann P."/>
            <person name="Boka K."/>
            <person name="Keki Z."/>
            <person name="Toumi M."/>
            <person name="Toth E."/>
        </authorList>
    </citation>
    <scope>NUCLEOTIDE SEQUENCE [LARGE SCALE GENOMIC DNA]</scope>
    <source>
        <strain evidence="1 2">MG-N-17</strain>
    </source>
</reference>
<accession>A0A5R8KIL8</accession>